<gene>
    <name evidence="1" type="ORF">Sjap_013747</name>
</gene>
<evidence type="ECO:0000313" key="1">
    <source>
        <dbReference type="EMBL" id="KAK9124145.1"/>
    </source>
</evidence>
<organism evidence="1 2">
    <name type="scientific">Stephania japonica</name>
    <dbReference type="NCBI Taxonomy" id="461633"/>
    <lineage>
        <taxon>Eukaryota</taxon>
        <taxon>Viridiplantae</taxon>
        <taxon>Streptophyta</taxon>
        <taxon>Embryophyta</taxon>
        <taxon>Tracheophyta</taxon>
        <taxon>Spermatophyta</taxon>
        <taxon>Magnoliopsida</taxon>
        <taxon>Ranunculales</taxon>
        <taxon>Menispermaceae</taxon>
        <taxon>Menispermoideae</taxon>
        <taxon>Cissampelideae</taxon>
        <taxon>Stephania</taxon>
    </lineage>
</organism>
<proteinExistence type="predicted"/>
<sequence>MEMDVENNTYKKSLVSVKKIRFMENLRLQEGDVMITEDDLGPITVSQRLHGLMRDQLENAVVVKLIGKSLTYGNESNKGEGILKIPKNQGIVFKSQKETKRSIGGNKGKSVKGKVNNGEVNLTQQQYGKNSTQFFIGGYQSAQFKSNAINEPLKVPIGRSLGYSHEAMNISIEALEVGKKRFQTGKGPRAKGFLMEVQVMKGLKHRMANPVRWKCLLKLRIKRCPNLGDL</sequence>
<evidence type="ECO:0000313" key="2">
    <source>
        <dbReference type="Proteomes" id="UP001417504"/>
    </source>
</evidence>
<accession>A0AAP0IZA1</accession>
<keyword evidence="2" id="KW-1185">Reference proteome</keyword>
<dbReference type="EMBL" id="JBBNAE010000005">
    <property type="protein sequence ID" value="KAK9124145.1"/>
    <property type="molecule type" value="Genomic_DNA"/>
</dbReference>
<dbReference type="AlphaFoldDB" id="A0AAP0IZA1"/>
<comment type="caution">
    <text evidence="1">The sequence shown here is derived from an EMBL/GenBank/DDBJ whole genome shotgun (WGS) entry which is preliminary data.</text>
</comment>
<reference evidence="1 2" key="1">
    <citation type="submission" date="2024-01" db="EMBL/GenBank/DDBJ databases">
        <title>Genome assemblies of Stephania.</title>
        <authorList>
            <person name="Yang L."/>
        </authorList>
    </citation>
    <scope>NUCLEOTIDE SEQUENCE [LARGE SCALE GENOMIC DNA]</scope>
    <source>
        <strain evidence="1">QJT</strain>
        <tissue evidence="1">Leaf</tissue>
    </source>
</reference>
<dbReference type="Proteomes" id="UP001417504">
    <property type="component" value="Unassembled WGS sequence"/>
</dbReference>
<protein>
    <submittedName>
        <fullName evidence="1">Uncharacterized protein</fullName>
    </submittedName>
</protein>
<name>A0AAP0IZA1_9MAGN</name>